<dbReference type="KEGG" id="gtl:EP073_00825"/>
<proteinExistence type="predicted"/>
<dbReference type="RefSeq" id="WP_128465281.1">
    <property type="nucleotide sequence ID" value="NZ_CP035108.1"/>
</dbReference>
<evidence type="ECO:0000313" key="3">
    <source>
        <dbReference type="Proteomes" id="UP000287502"/>
    </source>
</evidence>
<reference evidence="2 3" key="1">
    <citation type="submission" date="2019-01" db="EMBL/GenBank/DDBJ databases">
        <title>Geovibrio thiophilus DSM 11263, complete genome.</title>
        <authorList>
            <person name="Spring S."/>
            <person name="Bunk B."/>
            <person name="Sproer C."/>
        </authorList>
    </citation>
    <scope>NUCLEOTIDE SEQUENCE [LARGE SCALE GENOMIC DNA]</scope>
    <source>
        <strain evidence="2 3">DSM 11263</strain>
    </source>
</reference>
<sequence>MFYDYGGTLALIAVRTLFLIAGLYGILAMFSEIISYRIIRFKASSYVLCGFSGFIAVSGLMPFEPDFNSLAFVLSVSLACFVYTHYFGVRIPLLIETAAEKEKTLIETYINDLASPFIPKKKHLDLNIPYCRIDYDRTERAINLESNGKYDAKELYRFVEEAVRSEYRIISRRPPTGKNNRFSLILEPKSEILRK</sequence>
<feature type="transmembrane region" description="Helical" evidence="1">
    <location>
        <begin position="43"/>
        <end position="63"/>
    </location>
</feature>
<evidence type="ECO:0000313" key="2">
    <source>
        <dbReference type="EMBL" id="QAR31994.1"/>
    </source>
</evidence>
<name>A0A410JUX5_9BACT</name>
<keyword evidence="1" id="KW-0472">Membrane</keyword>
<gene>
    <name evidence="2" type="ORF">EP073_00825</name>
</gene>
<feature type="transmembrane region" description="Helical" evidence="1">
    <location>
        <begin position="69"/>
        <end position="89"/>
    </location>
</feature>
<feature type="transmembrane region" description="Helical" evidence="1">
    <location>
        <begin position="12"/>
        <end position="31"/>
    </location>
</feature>
<dbReference type="AlphaFoldDB" id="A0A410JUX5"/>
<keyword evidence="1" id="KW-0812">Transmembrane</keyword>
<protein>
    <submittedName>
        <fullName evidence="2">Uncharacterized protein</fullName>
    </submittedName>
</protein>
<evidence type="ECO:0000256" key="1">
    <source>
        <dbReference type="SAM" id="Phobius"/>
    </source>
</evidence>
<dbReference type="Proteomes" id="UP000287502">
    <property type="component" value="Chromosome"/>
</dbReference>
<accession>A0A410JUX5</accession>
<keyword evidence="1" id="KW-1133">Transmembrane helix</keyword>
<dbReference type="EMBL" id="CP035108">
    <property type="protein sequence ID" value="QAR31994.1"/>
    <property type="molecule type" value="Genomic_DNA"/>
</dbReference>
<organism evidence="2 3">
    <name type="scientific">Geovibrio thiophilus</name>
    <dbReference type="NCBI Taxonomy" id="139438"/>
    <lineage>
        <taxon>Bacteria</taxon>
        <taxon>Pseudomonadati</taxon>
        <taxon>Deferribacterota</taxon>
        <taxon>Deferribacteres</taxon>
        <taxon>Deferribacterales</taxon>
        <taxon>Geovibrionaceae</taxon>
        <taxon>Geovibrio</taxon>
    </lineage>
</organism>
<keyword evidence="3" id="KW-1185">Reference proteome</keyword>